<feature type="compositionally biased region" description="Low complexity" evidence="5">
    <location>
        <begin position="482"/>
        <end position="493"/>
    </location>
</feature>
<dbReference type="PANTHER" id="PTHR12974">
    <property type="entry name" value="PRION-LIKE- Q/N-RICH -DOMAIN-BEARING PROTEIN PROTEIN 44"/>
    <property type="match status" value="1"/>
</dbReference>
<feature type="compositionally biased region" description="Low complexity" evidence="5">
    <location>
        <begin position="369"/>
        <end position="378"/>
    </location>
</feature>
<gene>
    <name evidence="6" type="ORF">FF38_10037</name>
</gene>
<dbReference type="GO" id="GO:0048255">
    <property type="term" value="P:mRNA stabilization"/>
    <property type="evidence" value="ECO:0007669"/>
    <property type="project" value="TreeGrafter"/>
</dbReference>
<feature type="compositionally biased region" description="Low complexity" evidence="5">
    <location>
        <begin position="14"/>
        <end position="28"/>
    </location>
</feature>
<evidence type="ECO:0000256" key="1">
    <source>
        <dbReference type="ARBA" id="ARBA00007631"/>
    </source>
</evidence>
<dbReference type="Pfam" id="PF07984">
    <property type="entry name" value="NTP_transf_7"/>
    <property type="match status" value="1"/>
</dbReference>
<feature type="compositionally biased region" description="Low complexity" evidence="5">
    <location>
        <begin position="57"/>
        <end position="181"/>
    </location>
</feature>
<evidence type="ECO:0000256" key="4">
    <source>
        <dbReference type="ARBA" id="ARBA00047933"/>
    </source>
</evidence>
<comment type="catalytic activity">
    <reaction evidence="4">
        <text>RNA(n) + ATP = RNA(n)-3'-adenine ribonucleotide + diphosphate</text>
        <dbReference type="Rhea" id="RHEA:11332"/>
        <dbReference type="Rhea" id="RHEA-COMP:14527"/>
        <dbReference type="Rhea" id="RHEA-COMP:17347"/>
        <dbReference type="ChEBI" id="CHEBI:30616"/>
        <dbReference type="ChEBI" id="CHEBI:33019"/>
        <dbReference type="ChEBI" id="CHEBI:140395"/>
        <dbReference type="ChEBI" id="CHEBI:173115"/>
        <dbReference type="EC" id="2.7.7.19"/>
    </reaction>
    <physiologicalReaction direction="left-to-right" evidence="4">
        <dbReference type="Rhea" id="RHEA:11333"/>
    </physiologicalReaction>
</comment>
<feature type="compositionally biased region" description="Low complexity" evidence="5">
    <location>
        <begin position="875"/>
        <end position="890"/>
    </location>
</feature>
<dbReference type="SMART" id="SM01153">
    <property type="entry name" value="DUF1693"/>
    <property type="match status" value="1"/>
</dbReference>
<keyword evidence="7" id="KW-1185">Reference proteome</keyword>
<reference evidence="6 7" key="1">
    <citation type="journal article" date="2015" name="Nat. Commun.">
        <title>Lucilia cuprina genome unlocks parasitic fly biology to underpin future interventions.</title>
        <authorList>
            <person name="Anstead C.A."/>
            <person name="Korhonen P.K."/>
            <person name="Young N.D."/>
            <person name="Hall R.S."/>
            <person name="Jex A.R."/>
            <person name="Murali S.C."/>
            <person name="Hughes D.S."/>
            <person name="Lee S.F."/>
            <person name="Perry T."/>
            <person name="Stroehlein A.J."/>
            <person name="Ansell B.R."/>
            <person name="Breugelmans B."/>
            <person name="Hofmann A."/>
            <person name="Qu J."/>
            <person name="Dugan S."/>
            <person name="Lee S.L."/>
            <person name="Chao H."/>
            <person name="Dinh H."/>
            <person name="Han Y."/>
            <person name="Doddapaneni H.V."/>
            <person name="Worley K.C."/>
            <person name="Muzny D.M."/>
            <person name="Ioannidis P."/>
            <person name="Waterhouse R.M."/>
            <person name="Zdobnov E.M."/>
            <person name="James P.J."/>
            <person name="Bagnall N.H."/>
            <person name="Kotze A.C."/>
            <person name="Gibbs R.A."/>
            <person name="Richards S."/>
            <person name="Batterham P."/>
            <person name="Gasser R.B."/>
        </authorList>
    </citation>
    <scope>NUCLEOTIDE SEQUENCE [LARGE SCALE GENOMIC DNA]</scope>
    <source>
        <strain evidence="6 7">LS</strain>
        <tissue evidence="6">Full body</tissue>
    </source>
</reference>
<proteinExistence type="inferred from homology"/>
<dbReference type="PANTHER" id="PTHR12974:SF36">
    <property type="entry name" value="POLYNUCLEOTIDE ADENYLYLTRANSFERASE"/>
    <property type="match status" value="1"/>
</dbReference>
<feature type="compositionally biased region" description="Polar residues" evidence="5">
    <location>
        <begin position="252"/>
        <end position="276"/>
    </location>
</feature>
<dbReference type="OMA" id="MQMKPEN"/>
<feature type="region of interest" description="Disordered" evidence="5">
    <location>
        <begin position="464"/>
        <end position="500"/>
    </location>
</feature>
<dbReference type="STRING" id="7375.A0A0L0C2W6"/>
<evidence type="ECO:0000256" key="3">
    <source>
        <dbReference type="ARBA" id="ARBA00022679"/>
    </source>
</evidence>
<feature type="compositionally biased region" description="Low complexity" evidence="5">
    <location>
        <begin position="323"/>
        <end position="333"/>
    </location>
</feature>
<comment type="caution">
    <text evidence="6">The sequence shown here is derived from an EMBL/GenBank/DDBJ whole genome shotgun (WGS) entry which is preliminary data.</text>
</comment>
<dbReference type="EMBL" id="JRES01000975">
    <property type="protein sequence ID" value="KNC26606.1"/>
    <property type="molecule type" value="Genomic_DNA"/>
</dbReference>
<keyword evidence="3" id="KW-0808">Transferase</keyword>
<accession>A0A0L0C2W6</accession>
<dbReference type="GO" id="GO:1990817">
    <property type="term" value="F:poly(A) RNA polymerase activity"/>
    <property type="evidence" value="ECO:0007669"/>
    <property type="project" value="UniProtKB-EC"/>
</dbReference>
<feature type="region of interest" description="Disordered" evidence="5">
    <location>
        <begin position="1"/>
        <end position="276"/>
    </location>
</feature>
<dbReference type="EC" id="2.7.7.19" evidence="2"/>
<comment type="similarity">
    <text evidence="1">Belongs to the TENT family.</text>
</comment>
<name>A0A0L0C2W6_LUCCU</name>
<dbReference type="OrthoDB" id="10065073at2759"/>
<feature type="compositionally biased region" description="Polar residues" evidence="5">
    <location>
        <begin position="34"/>
        <end position="56"/>
    </location>
</feature>
<feature type="region of interest" description="Disordered" evidence="5">
    <location>
        <begin position="851"/>
        <end position="892"/>
    </location>
</feature>
<feature type="compositionally biased region" description="Low complexity" evidence="5">
    <location>
        <begin position="191"/>
        <end position="238"/>
    </location>
</feature>
<evidence type="ECO:0000256" key="2">
    <source>
        <dbReference type="ARBA" id="ARBA00012388"/>
    </source>
</evidence>
<evidence type="ECO:0000313" key="7">
    <source>
        <dbReference type="Proteomes" id="UP000037069"/>
    </source>
</evidence>
<protein>
    <recommendedName>
        <fullName evidence="2">polynucleotide adenylyltransferase</fullName>
        <ecNumber evidence="2">2.7.7.19</ecNumber>
    </recommendedName>
</protein>
<feature type="region of interest" description="Disordered" evidence="5">
    <location>
        <begin position="953"/>
        <end position="980"/>
    </location>
</feature>
<dbReference type="Proteomes" id="UP000037069">
    <property type="component" value="Unassembled WGS sequence"/>
</dbReference>
<feature type="region of interest" description="Disordered" evidence="5">
    <location>
        <begin position="322"/>
        <end position="386"/>
    </location>
</feature>
<feature type="compositionally biased region" description="Basic residues" evidence="5">
    <location>
        <begin position="859"/>
        <end position="874"/>
    </location>
</feature>
<evidence type="ECO:0000313" key="6">
    <source>
        <dbReference type="EMBL" id="KNC26606.1"/>
    </source>
</evidence>
<dbReference type="AlphaFoldDB" id="A0A0L0C2W6"/>
<organism evidence="6 7">
    <name type="scientific">Lucilia cuprina</name>
    <name type="common">Green bottle fly</name>
    <name type="synonym">Australian sheep blowfly</name>
    <dbReference type="NCBI Taxonomy" id="7375"/>
    <lineage>
        <taxon>Eukaryota</taxon>
        <taxon>Metazoa</taxon>
        <taxon>Ecdysozoa</taxon>
        <taxon>Arthropoda</taxon>
        <taxon>Hexapoda</taxon>
        <taxon>Insecta</taxon>
        <taxon>Pterygota</taxon>
        <taxon>Neoptera</taxon>
        <taxon>Endopterygota</taxon>
        <taxon>Diptera</taxon>
        <taxon>Brachycera</taxon>
        <taxon>Muscomorpha</taxon>
        <taxon>Oestroidea</taxon>
        <taxon>Calliphoridae</taxon>
        <taxon>Luciliinae</taxon>
        <taxon>Lucilia</taxon>
    </lineage>
</organism>
<dbReference type="InterPro" id="IPR012937">
    <property type="entry name" value="TET5"/>
</dbReference>
<feature type="compositionally biased region" description="Gly residues" evidence="5">
    <location>
        <begin position="358"/>
        <end position="367"/>
    </location>
</feature>
<dbReference type="GO" id="GO:0003723">
    <property type="term" value="F:RNA binding"/>
    <property type="evidence" value="ECO:0007669"/>
    <property type="project" value="TreeGrafter"/>
</dbReference>
<sequence>MVNNSNKTQKMKQKTPTTQQQHQQQQQQNVAEGVNNQKVTTQQQMAPKNSNNGQNEQQTQLTAKRQATQQQQQQQQSSTTIKTQNLQNQTGNNNNNNKTKNQQQQQKAQQPQNIGNNQNKRRNSVNNNNNKQNNKSAAKSNNNNTTNKSQTKPSQTQTTNTETQQQQQKTQNSKNQQKTTSYRNSSHSYAQTLGNTKQQQQQQQHQQQQQKTTNNGNNNTNTNNHKTLTTNNTYNDNNPLPGEKSKNHKTNRTNSKSPSPITNENQNPNTQNSRRNSVKLTAADLLTAALAKPCAKCLKPTASNATDSSTTSYIALEPLTFKNYNSNNNNGNNAKQYRKSKSYVASSRHMSNGDLMSNGGGGGGGGNKSNSRQQYQRSQSDRRSSFDRHFAERNKNFVPIEAPAKPILASSNIHAVIVDTEKLVILERLGKGRSTYPIMQCGTLDAPDSSYHTQRSNRMDVYQIDDGFHSDGGTETPPPSPSSGSSIASTSDHGSLESVDTGGTQRLAVLSFEQVRKLHNVMDEKVAIHGRGNFPTLEVTLKDLVNSVRRKLEADVGSGGAGVIVKDIRLNGGAASHVLASEDQPYNDLDLIYAIELSSPRHFDRVKTAVLNTLLDLLPEGVSKRRIMPCALKEAYVGKMVKVNNNNDGDRWSLISLGNSPGHKNVELKFVDTMRRQFEFSVDSFQIVLDSLLLFYDCAALPISENFYPTVVGESVYGDFQEALYHLEKKLISTRQPEEIRGGGLLKYCNLLVRNYKPVDNQRIKTLERYMCSRFFIDFPDINTQTVKLEAYLRNHFWGVDEEPLQYQYLMHLREVVENSTVCLMGHERRQTLLLIQSLAAQVLYKEQQKQVHEQQQQQHHHQQQQHQQQHHHQQQQQQHQQQQYQQQHQHLVEQHTTTMTMVNTTPCQTPQQQQQQQQQPHNTHTIYLQQVPQTPPQTATICCAMPATNPADQTQQQQQQPQNQQSQQQQQQTVPQTAQASTAPQTIQIQAGPPGLIYANGVYYAPCLTHNDHIKYNSNSIYEGSNSSRYNFNNHNTNNNINSSSGQVYYRFHYTLFQQLQQKQQQQHHHITHQFNYRCRQHHHQQLQQQHIPFQP</sequence>
<evidence type="ECO:0000256" key="5">
    <source>
        <dbReference type="SAM" id="MobiDB-lite"/>
    </source>
</evidence>